<dbReference type="PANTHER" id="PTHR47234">
    <property type="match status" value="1"/>
</dbReference>
<keyword evidence="6 8" id="KW-0472">Membrane</keyword>
<feature type="region of interest" description="Disordered" evidence="10">
    <location>
        <begin position="505"/>
        <end position="527"/>
    </location>
</feature>
<evidence type="ECO:0000256" key="9">
    <source>
        <dbReference type="RuleBase" id="RU003357"/>
    </source>
</evidence>
<feature type="compositionally biased region" description="Low complexity" evidence="10">
    <location>
        <begin position="17"/>
        <end position="28"/>
    </location>
</feature>
<dbReference type="PROSITE" id="PS52016">
    <property type="entry name" value="TONB_DEPENDENT_REC_3"/>
    <property type="match status" value="1"/>
</dbReference>
<organism evidence="14 15">
    <name type="scientific">Sphingopyxis granuli</name>
    <dbReference type="NCBI Taxonomy" id="267128"/>
    <lineage>
        <taxon>Bacteria</taxon>
        <taxon>Pseudomonadati</taxon>
        <taxon>Pseudomonadota</taxon>
        <taxon>Alphaproteobacteria</taxon>
        <taxon>Sphingomonadales</taxon>
        <taxon>Sphingomonadaceae</taxon>
        <taxon>Sphingopyxis</taxon>
    </lineage>
</organism>
<keyword evidence="11" id="KW-0732">Signal</keyword>
<feature type="region of interest" description="Disordered" evidence="10">
    <location>
        <begin position="17"/>
        <end position="43"/>
    </location>
</feature>
<dbReference type="InterPro" id="IPR037066">
    <property type="entry name" value="Plug_dom_sf"/>
</dbReference>
<keyword evidence="4 8" id="KW-0812">Transmembrane</keyword>
<evidence type="ECO:0000256" key="11">
    <source>
        <dbReference type="SAM" id="SignalP"/>
    </source>
</evidence>
<dbReference type="Pfam" id="PF00593">
    <property type="entry name" value="TonB_dep_Rec_b-barrel"/>
    <property type="match status" value="1"/>
</dbReference>
<dbReference type="InterPro" id="IPR036942">
    <property type="entry name" value="Beta-barrel_TonB_sf"/>
</dbReference>
<proteinExistence type="inferred from homology"/>
<dbReference type="InterPro" id="IPR039426">
    <property type="entry name" value="TonB-dep_rcpt-like"/>
</dbReference>
<evidence type="ECO:0000256" key="7">
    <source>
        <dbReference type="ARBA" id="ARBA00023237"/>
    </source>
</evidence>
<evidence type="ECO:0000256" key="8">
    <source>
        <dbReference type="PROSITE-ProRule" id="PRU01360"/>
    </source>
</evidence>
<feature type="signal peptide" evidence="11">
    <location>
        <begin position="1"/>
        <end position="16"/>
    </location>
</feature>
<feature type="domain" description="TonB-dependent receptor-like beta-barrel" evidence="12">
    <location>
        <begin position="435"/>
        <end position="989"/>
    </location>
</feature>
<name>A0AA86L1R5_9SPHN</name>
<feature type="domain" description="TonB-dependent receptor plug" evidence="13">
    <location>
        <begin position="61"/>
        <end position="180"/>
    </location>
</feature>
<dbReference type="PANTHER" id="PTHR47234:SF2">
    <property type="entry name" value="TONB-DEPENDENT RECEPTOR"/>
    <property type="match status" value="1"/>
</dbReference>
<dbReference type="GO" id="GO:0009279">
    <property type="term" value="C:cell outer membrane"/>
    <property type="evidence" value="ECO:0007669"/>
    <property type="project" value="UniProtKB-SubCell"/>
</dbReference>
<evidence type="ECO:0000259" key="13">
    <source>
        <dbReference type="Pfam" id="PF07715"/>
    </source>
</evidence>
<dbReference type="KEGG" id="sgi:SGRAN_0980"/>
<keyword evidence="3 8" id="KW-1134">Transmembrane beta strand</keyword>
<evidence type="ECO:0000256" key="6">
    <source>
        <dbReference type="ARBA" id="ARBA00023136"/>
    </source>
</evidence>
<dbReference type="Gene3D" id="2.40.170.20">
    <property type="entry name" value="TonB-dependent receptor, beta-barrel domain"/>
    <property type="match status" value="1"/>
</dbReference>
<evidence type="ECO:0000256" key="10">
    <source>
        <dbReference type="SAM" id="MobiDB-lite"/>
    </source>
</evidence>
<evidence type="ECO:0000313" key="15">
    <source>
        <dbReference type="Proteomes" id="UP000058599"/>
    </source>
</evidence>
<evidence type="ECO:0000256" key="5">
    <source>
        <dbReference type="ARBA" id="ARBA00023077"/>
    </source>
</evidence>
<dbReference type="Pfam" id="PF07715">
    <property type="entry name" value="Plug"/>
    <property type="match status" value="1"/>
</dbReference>
<dbReference type="Gene3D" id="2.170.130.10">
    <property type="entry name" value="TonB-dependent receptor, plug domain"/>
    <property type="match status" value="1"/>
</dbReference>
<dbReference type="EMBL" id="CP012199">
    <property type="protein sequence ID" value="AMG73374.1"/>
    <property type="molecule type" value="Genomic_DNA"/>
</dbReference>
<keyword evidence="5 9" id="KW-0798">TonB box</keyword>
<keyword evidence="15" id="KW-1185">Reference proteome</keyword>
<evidence type="ECO:0000256" key="4">
    <source>
        <dbReference type="ARBA" id="ARBA00022692"/>
    </source>
</evidence>
<comment type="subcellular location">
    <subcellularLocation>
        <location evidence="1 8">Cell outer membrane</location>
        <topology evidence="1 8">Multi-pass membrane protein</topology>
    </subcellularLocation>
</comment>
<feature type="chain" id="PRO_5041658195" evidence="11">
    <location>
        <begin position="17"/>
        <end position="1023"/>
    </location>
</feature>
<keyword evidence="7 8" id="KW-0998">Cell outer membrane</keyword>
<keyword evidence="14" id="KW-0675">Receptor</keyword>
<dbReference type="AlphaFoldDB" id="A0AA86L1R5"/>
<evidence type="ECO:0000313" key="14">
    <source>
        <dbReference type="EMBL" id="AMG73374.1"/>
    </source>
</evidence>
<evidence type="ECO:0000256" key="3">
    <source>
        <dbReference type="ARBA" id="ARBA00022452"/>
    </source>
</evidence>
<comment type="similarity">
    <text evidence="8 9">Belongs to the TonB-dependent receptor family.</text>
</comment>
<accession>A0AA86L1R5</accession>
<dbReference type="SUPFAM" id="SSF56935">
    <property type="entry name" value="Porins"/>
    <property type="match status" value="1"/>
</dbReference>
<sequence length="1023" mass="111720">MAGTAIALLLPSPAFAQASSSSDAPATAEDVQAPASPRENPGDIVVTGSHIQGANPTGLLPVTNMDEDEVAATGADTGDDLFREVAQAGDVGFNESRMSGNLTDSRGDVASINIRSLGTGNTLVLLNGRRMVKHPGTQVENLVRVQTANINEIPVSAIRRVEILRDGAAAIYGADAVAGVVNIVLDKRYEGLKLTARYGFSEDTDHYRLSSSFKWGRSFNDGRTNLTLFGSYYKASPMRADERDYSASSDQRPRVEGTPFEGDTNFDLRSNTNPWAWLVLVNPRTVRQGTTALTNSSGQFHIVPVQNGCSGSSVIAGGNCLKTGLQSATTDRNLYWNENDQRWLLGGRERYNLYSTLEHEFSENLEGFAEFNYYRADYQGQRNRVGTTSTSMIRIPASNYWNPFGPLTMPDGSPNPNRLPGLTLATVPAEGLDVYLRTYTPVDVGPRPYTVKDENYRVVAGLRGRFGRFDWESGFVYSEAHKKDISHAEISKTLFQQALARTTPDAYNPFNGSSATDPSGPDALPSEDLTSFLVSNTRASKSSLASWDARLSTPDLFQLPAGDVGIALGTEWRRETYADDRGDRINGTIKFEDMFGRTDGNSDSDIMGSQPLPNTAANRNVISAYAELAIPLVSPEMGMPLIRAIDVQLAGRVERYSDFGWIAKPKVAASWEIAPRLLVRGSWSQSFRAPDLAQVSNADSQASSGYQDYYRCEADKRAGRIPDFGVCARATTLTNYRANADLLAEDAETFSYGVVFQPKLPSGWGRLTLMLDYWRVHQINAIGLFGAGNHIALDYLLRLRGSSNPAVIRDEVTPEQLVTFAGTGLEPAGTIIEVFDRFMNLQPETIEGLDITARYDVRGTPIGNISVRLNAAHLLKYQQEPSAMAQELLDAQASGEIDSQFLVPGTGDLLRQNGRPRWRVTGSLTWRNGPVVAGMSARYISSVEQTGARLADLTLWQVDSWTTVNAYVGYDFKHGAMKGTSVRFGVNNIANKAPPLAAADFGYLGSLHNSIGRHFYAQLSKSF</sequence>
<protein>
    <submittedName>
        <fullName evidence="14">TonB-dependent receptor</fullName>
    </submittedName>
</protein>
<feature type="region of interest" description="Disordered" evidence="10">
    <location>
        <begin position="243"/>
        <end position="263"/>
    </location>
</feature>
<dbReference type="InterPro" id="IPR012910">
    <property type="entry name" value="Plug_dom"/>
</dbReference>
<keyword evidence="2 8" id="KW-0813">Transport</keyword>
<evidence type="ECO:0000256" key="1">
    <source>
        <dbReference type="ARBA" id="ARBA00004571"/>
    </source>
</evidence>
<evidence type="ECO:0000259" key="12">
    <source>
        <dbReference type="Pfam" id="PF00593"/>
    </source>
</evidence>
<dbReference type="InterPro" id="IPR000531">
    <property type="entry name" value="Beta-barrel_TonB"/>
</dbReference>
<evidence type="ECO:0000256" key="2">
    <source>
        <dbReference type="ARBA" id="ARBA00022448"/>
    </source>
</evidence>
<reference evidence="14 15" key="1">
    <citation type="journal article" date="2016" name="BMC Genomics">
        <title>Genomic analysis of the nitrate-respiring Sphingopyxis granuli (formerly Sphingomonas macrogoltabida) strain TFA.</title>
        <authorList>
            <person name="Garcia-Romero I."/>
            <person name="Perez-Pulido A.J."/>
            <person name="Gonzalez-Flores Y.E."/>
            <person name="Reyes-Ramirez F."/>
            <person name="Santero E."/>
            <person name="Floriano B."/>
        </authorList>
    </citation>
    <scope>NUCLEOTIDE SEQUENCE [LARGE SCALE GENOMIC DNA]</scope>
    <source>
        <strain evidence="14 15">TFA</strain>
    </source>
</reference>
<dbReference type="Proteomes" id="UP000058599">
    <property type="component" value="Chromosome"/>
</dbReference>
<gene>
    <name evidence="14" type="ORF">SGRAN_0980</name>
</gene>
<feature type="compositionally biased region" description="Basic and acidic residues" evidence="10">
    <location>
        <begin position="243"/>
        <end position="255"/>
    </location>
</feature>